<keyword evidence="2" id="KW-0175">Coiled coil</keyword>
<dbReference type="PANTHER" id="PTHR43308">
    <property type="entry name" value="OUTER MEMBRANE PROTEIN ALPHA-RELATED"/>
    <property type="match status" value="1"/>
</dbReference>
<dbReference type="PROSITE" id="PS51257">
    <property type="entry name" value="PROKAR_LIPOPROTEIN"/>
    <property type="match status" value="1"/>
</dbReference>
<dbReference type="Pfam" id="PF00395">
    <property type="entry name" value="SLH"/>
    <property type="match status" value="3"/>
</dbReference>
<protein>
    <recommendedName>
        <fullName evidence="4">SLH domain-containing protein</fullName>
    </recommendedName>
</protein>
<feature type="coiled-coil region" evidence="2">
    <location>
        <begin position="48"/>
        <end position="75"/>
    </location>
</feature>
<feature type="signal peptide" evidence="3">
    <location>
        <begin position="1"/>
        <end position="22"/>
    </location>
</feature>
<reference evidence="5 6" key="1">
    <citation type="submission" date="2021-01" db="EMBL/GenBank/DDBJ databases">
        <title>Genomic Encyclopedia of Type Strains, Phase IV (KMG-IV): sequencing the most valuable type-strain genomes for metagenomic binning, comparative biology and taxonomic classification.</title>
        <authorList>
            <person name="Goeker M."/>
        </authorList>
    </citation>
    <scope>NUCLEOTIDE SEQUENCE [LARGE SCALE GENOMIC DNA]</scope>
    <source>
        <strain evidence="5 6">DSM 104297</strain>
    </source>
</reference>
<evidence type="ECO:0000256" key="2">
    <source>
        <dbReference type="SAM" id="Coils"/>
    </source>
</evidence>
<dbReference type="InterPro" id="IPR051465">
    <property type="entry name" value="Cell_Envelope_Struct_Comp"/>
</dbReference>
<proteinExistence type="predicted"/>
<evidence type="ECO:0000256" key="3">
    <source>
        <dbReference type="SAM" id="SignalP"/>
    </source>
</evidence>
<evidence type="ECO:0000313" key="5">
    <source>
        <dbReference type="EMBL" id="MBM7703973.1"/>
    </source>
</evidence>
<organism evidence="5 6">
    <name type="scientific">Priestia iocasae</name>
    <dbReference type="NCBI Taxonomy" id="2291674"/>
    <lineage>
        <taxon>Bacteria</taxon>
        <taxon>Bacillati</taxon>
        <taxon>Bacillota</taxon>
        <taxon>Bacilli</taxon>
        <taxon>Bacillales</taxon>
        <taxon>Bacillaceae</taxon>
        <taxon>Priestia</taxon>
    </lineage>
</organism>
<dbReference type="PROSITE" id="PS51272">
    <property type="entry name" value="SLH"/>
    <property type="match status" value="2"/>
</dbReference>
<evidence type="ECO:0000256" key="1">
    <source>
        <dbReference type="ARBA" id="ARBA00022729"/>
    </source>
</evidence>
<dbReference type="RefSeq" id="WP_205187998.1">
    <property type="nucleotide sequence ID" value="NZ_JAFBFC010000005.1"/>
</dbReference>
<gene>
    <name evidence="5" type="ORF">JOC83_002823</name>
</gene>
<keyword evidence="1 3" id="KW-0732">Signal</keyword>
<dbReference type="PANTHER" id="PTHR43308:SF5">
    <property type="entry name" value="S-LAYER PROTEIN _ PEPTIDOGLYCAN ENDO-BETA-N-ACETYLGLUCOSAMINIDASE"/>
    <property type="match status" value="1"/>
</dbReference>
<dbReference type="Proteomes" id="UP000809829">
    <property type="component" value="Unassembled WGS sequence"/>
</dbReference>
<feature type="domain" description="SLH" evidence="4">
    <location>
        <begin position="77"/>
        <end position="140"/>
    </location>
</feature>
<feature type="chain" id="PRO_5047368079" description="SLH domain-containing protein" evidence="3">
    <location>
        <begin position="23"/>
        <end position="252"/>
    </location>
</feature>
<accession>A0ABS2QXJ0</accession>
<dbReference type="EMBL" id="JAFBFC010000005">
    <property type="protein sequence ID" value="MBM7703973.1"/>
    <property type="molecule type" value="Genomic_DNA"/>
</dbReference>
<comment type="caution">
    <text evidence="5">The sequence shown here is derived from an EMBL/GenBank/DDBJ whole genome shotgun (WGS) entry which is preliminary data.</text>
</comment>
<evidence type="ECO:0000313" key="6">
    <source>
        <dbReference type="Proteomes" id="UP000809829"/>
    </source>
</evidence>
<keyword evidence="6" id="KW-1185">Reference proteome</keyword>
<dbReference type="InterPro" id="IPR001119">
    <property type="entry name" value="SLH_dom"/>
</dbReference>
<feature type="domain" description="SLH" evidence="4">
    <location>
        <begin position="197"/>
        <end position="252"/>
    </location>
</feature>
<evidence type="ECO:0000259" key="4">
    <source>
        <dbReference type="PROSITE" id="PS51272"/>
    </source>
</evidence>
<name>A0ABS2QXJ0_9BACI</name>
<sequence>MKAMKKWFILSISSLVLLSACSKEVVQNEAQAEGAVEVASTEWVDDQVKTVDEKATSVNAKADELQREVNALLAATDKTLFKDVAKDHWSYIHIKSLYEKNIIKGFDDQTFRPALSISRYQAASMLIKTFNLPLSNSPSVFKDVSNDDPRRAEIMTAYEAGFFKGSDGYFKPVNSMQRHHMALVLQRAFELTDNGTTYTPFSDVSPTMEAYEAIKVIAQRGIAKGSDGKFNPYTPTNREQFAAFIDRALPYK</sequence>